<dbReference type="Gene3D" id="3.30.70.580">
    <property type="entry name" value="Pseudouridine synthase I, catalytic domain, N-terminal subdomain"/>
    <property type="match status" value="1"/>
</dbReference>
<dbReference type="InterPro" id="IPR002942">
    <property type="entry name" value="S4_RNA-bd"/>
</dbReference>
<reference evidence="8" key="1">
    <citation type="journal article" date="2019" name="Int. J. Syst. Evol. Microbiol.">
        <title>The Global Catalogue of Microorganisms (GCM) 10K type strain sequencing project: providing services to taxonomists for standard genome sequencing and annotation.</title>
        <authorList>
            <consortium name="The Broad Institute Genomics Platform"/>
            <consortium name="The Broad Institute Genome Sequencing Center for Infectious Disease"/>
            <person name="Wu L."/>
            <person name="Ma J."/>
        </authorList>
    </citation>
    <scope>NUCLEOTIDE SEQUENCE [LARGE SCALE GENOMIC DNA]</scope>
    <source>
        <strain evidence="8">KCTC 42585</strain>
    </source>
</reference>
<protein>
    <recommendedName>
        <fullName evidence="4">Pseudouridine synthase</fullName>
        <ecNumber evidence="4">5.4.99.-</ecNumber>
    </recommendedName>
</protein>
<dbReference type="InterPro" id="IPR042092">
    <property type="entry name" value="PsdUridine_s_RsuA/RluB/E/F_cat"/>
</dbReference>
<dbReference type="SUPFAM" id="SSF55120">
    <property type="entry name" value="Pseudouridine synthase"/>
    <property type="match status" value="1"/>
</dbReference>
<dbReference type="InterPro" id="IPR006145">
    <property type="entry name" value="PsdUridine_synth_RsuA/RluA"/>
</dbReference>
<dbReference type="NCBIfam" id="NF007784">
    <property type="entry name" value="PRK10475.1"/>
    <property type="match status" value="1"/>
</dbReference>
<name>A0ABW5IWP6_9FLAO</name>
<dbReference type="PROSITE" id="PS01149">
    <property type="entry name" value="PSI_RSU"/>
    <property type="match status" value="1"/>
</dbReference>
<evidence type="ECO:0000256" key="4">
    <source>
        <dbReference type="RuleBase" id="RU003887"/>
    </source>
</evidence>
<organism evidence="7 8">
    <name type="scientific">Salinimicrobium flavum</name>
    <dbReference type="NCBI Taxonomy" id="1737065"/>
    <lineage>
        <taxon>Bacteria</taxon>
        <taxon>Pseudomonadati</taxon>
        <taxon>Bacteroidota</taxon>
        <taxon>Flavobacteriia</taxon>
        <taxon>Flavobacteriales</taxon>
        <taxon>Flavobacteriaceae</taxon>
        <taxon>Salinimicrobium</taxon>
    </lineage>
</organism>
<feature type="compositionally biased region" description="Polar residues" evidence="5">
    <location>
        <begin position="243"/>
        <end position="259"/>
    </location>
</feature>
<dbReference type="CDD" id="cd02554">
    <property type="entry name" value="PseudoU_synth_RluF"/>
    <property type="match status" value="1"/>
</dbReference>
<dbReference type="EMBL" id="JBHULT010000008">
    <property type="protein sequence ID" value="MFD2518096.1"/>
    <property type="molecule type" value="Genomic_DNA"/>
</dbReference>
<keyword evidence="3" id="KW-0694">RNA-binding</keyword>
<evidence type="ECO:0000256" key="1">
    <source>
        <dbReference type="ARBA" id="ARBA00008348"/>
    </source>
</evidence>
<dbReference type="InterPro" id="IPR036986">
    <property type="entry name" value="S4_RNA-bd_sf"/>
</dbReference>
<dbReference type="InterPro" id="IPR000748">
    <property type="entry name" value="PsdUridine_synth_RsuA/RluB/E/F"/>
</dbReference>
<feature type="compositionally biased region" description="Basic residues" evidence="5">
    <location>
        <begin position="279"/>
        <end position="291"/>
    </location>
</feature>
<dbReference type="InterPro" id="IPR020103">
    <property type="entry name" value="PsdUridine_synth_cat_dom_sf"/>
</dbReference>
<dbReference type="GO" id="GO:0160138">
    <property type="term" value="F:23S rRNA pseudouridine(2604) synthase activity"/>
    <property type="evidence" value="ECO:0007669"/>
    <property type="project" value="UniProtKB-EC"/>
</dbReference>
<feature type="region of interest" description="Disordered" evidence="5">
    <location>
        <begin position="238"/>
        <end position="291"/>
    </location>
</feature>
<dbReference type="PANTHER" id="PTHR47683">
    <property type="entry name" value="PSEUDOURIDINE SYNTHASE FAMILY PROTEIN-RELATED"/>
    <property type="match status" value="1"/>
</dbReference>
<gene>
    <name evidence="7" type="primary">rluF</name>
    <name evidence="7" type="ORF">ACFSTG_09350</name>
</gene>
<dbReference type="InterPro" id="IPR050343">
    <property type="entry name" value="RsuA_PseudoU_synthase"/>
</dbReference>
<evidence type="ECO:0000259" key="6">
    <source>
        <dbReference type="SMART" id="SM00363"/>
    </source>
</evidence>
<evidence type="ECO:0000256" key="2">
    <source>
        <dbReference type="ARBA" id="ARBA00023235"/>
    </source>
</evidence>
<dbReference type="RefSeq" id="WP_380751559.1">
    <property type="nucleotide sequence ID" value="NZ_JBHULT010000008.1"/>
</dbReference>
<dbReference type="CDD" id="cd00165">
    <property type="entry name" value="S4"/>
    <property type="match status" value="1"/>
</dbReference>
<sequence length="291" mass="33467">MTNEPLTRLNKYLSEVGYCSRRKADNLIEQGRVTINGVVPEMGTKVGPDDEVRVNGELITPPKRENVYLAFNKPVGIVCTTNPKDKKNIMDYINYPTRIFPIGRLDKPSEGLILMTDDGDIVNKILRARNNHEKEYIVTVDRFITDDFIERMSGGIPILETVTKQCEVEKLSKFVFRIVLTQGLNRQIRRMCEYLGYEVVKLKRVRIMNIRLDVPVGEYRNLTAEELSDLNKLLGESTKTEEGSISENASEVKKTTSVQPKAEKKSTEKRRHVSEEKKKSFKKVNRRKRES</sequence>
<evidence type="ECO:0000313" key="8">
    <source>
        <dbReference type="Proteomes" id="UP001597468"/>
    </source>
</evidence>
<evidence type="ECO:0000256" key="5">
    <source>
        <dbReference type="SAM" id="MobiDB-lite"/>
    </source>
</evidence>
<dbReference type="PANTHER" id="PTHR47683:SF2">
    <property type="entry name" value="RNA-BINDING S4 DOMAIN-CONTAINING PROTEIN"/>
    <property type="match status" value="1"/>
</dbReference>
<feature type="domain" description="RNA-binding S4" evidence="6">
    <location>
        <begin position="7"/>
        <end position="70"/>
    </location>
</feature>
<comment type="caution">
    <text evidence="7">The sequence shown here is derived from an EMBL/GenBank/DDBJ whole genome shotgun (WGS) entry which is preliminary data.</text>
</comment>
<dbReference type="Gene3D" id="3.10.290.10">
    <property type="entry name" value="RNA-binding S4 domain"/>
    <property type="match status" value="1"/>
</dbReference>
<dbReference type="InterPro" id="IPR018496">
    <property type="entry name" value="PsdUridine_synth_RsuA/RluB_CS"/>
</dbReference>
<dbReference type="PROSITE" id="PS50889">
    <property type="entry name" value="S4"/>
    <property type="match status" value="1"/>
</dbReference>
<dbReference type="Proteomes" id="UP001597468">
    <property type="component" value="Unassembled WGS sequence"/>
</dbReference>
<dbReference type="SMART" id="SM00363">
    <property type="entry name" value="S4"/>
    <property type="match status" value="1"/>
</dbReference>
<proteinExistence type="inferred from homology"/>
<dbReference type="Pfam" id="PF00849">
    <property type="entry name" value="PseudoU_synth_2"/>
    <property type="match status" value="1"/>
</dbReference>
<dbReference type="Pfam" id="PF01479">
    <property type="entry name" value="S4"/>
    <property type="match status" value="1"/>
</dbReference>
<dbReference type="NCBIfam" id="TIGR00093">
    <property type="entry name" value="pseudouridine synthase"/>
    <property type="match status" value="1"/>
</dbReference>
<keyword evidence="2 4" id="KW-0413">Isomerase</keyword>
<evidence type="ECO:0000256" key="3">
    <source>
        <dbReference type="PROSITE-ProRule" id="PRU00182"/>
    </source>
</evidence>
<accession>A0ABW5IWP6</accession>
<dbReference type="SUPFAM" id="SSF55174">
    <property type="entry name" value="Alpha-L RNA-binding motif"/>
    <property type="match status" value="1"/>
</dbReference>
<dbReference type="InterPro" id="IPR020094">
    <property type="entry name" value="TruA/RsuA/RluB/E/F_N"/>
</dbReference>
<evidence type="ECO:0000313" key="7">
    <source>
        <dbReference type="EMBL" id="MFD2518096.1"/>
    </source>
</evidence>
<dbReference type="EC" id="5.4.99.-" evidence="4"/>
<keyword evidence="8" id="KW-1185">Reference proteome</keyword>
<comment type="similarity">
    <text evidence="1 4">Belongs to the pseudouridine synthase RsuA family.</text>
</comment>
<dbReference type="Gene3D" id="3.30.70.1560">
    <property type="entry name" value="Alpha-L RNA-binding motif"/>
    <property type="match status" value="1"/>
</dbReference>